<dbReference type="GO" id="GO:0042742">
    <property type="term" value="P:defense response to bacterium"/>
    <property type="evidence" value="ECO:0007669"/>
    <property type="project" value="TreeGrafter"/>
</dbReference>
<comment type="catalytic activity">
    <reaction evidence="14">
        <text>L-seryl-[protein] + ATP = O-phospho-L-seryl-[protein] + ADP + H(+)</text>
        <dbReference type="Rhea" id="RHEA:17989"/>
        <dbReference type="Rhea" id="RHEA-COMP:9863"/>
        <dbReference type="Rhea" id="RHEA-COMP:11604"/>
        <dbReference type="ChEBI" id="CHEBI:15378"/>
        <dbReference type="ChEBI" id="CHEBI:29999"/>
        <dbReference type="ChEBI" id="CHEBI:30616"/>
        <dbReference type="ChEBI" id="CHEBI:83421"/>
        <dbReference type="ChEBI" id="CHEBI:456216"/>
    </reaction>
</comment>
<dbReference type="GO" id="GO:0005886">
    <property type="term" value="C:plasma membrane"/>
    <property type="evidence" value="ECO:0007669"/>
    <property type="project" value="TreeGrafter"/>
</dbReference>
<feature type="domain" description="Gnk2-homologous" evidence="18">
    <location>
        <begin position="11"/>
        <end position="112"/>
    </location>
</feature>
<evidence type="ECO:0000256" key="6">
    <source>
        <dbReference type="ARBA" id="ARBA00022737"/>
    </source>
</evidence>
<dbReference type="PROSITE" id="PS50011">
    <property type="entry name" value="PROTEIN_KINASE_DOM"/>
    <property type="match status" value="1"/>
</dbReference>
<evidence type="ECO:0000256" key="5">
    <source>
        <dbReference type="ARBA" id="ARBA00022729"/>
    </source>
</evidence>
<evidence type="ECO:0000256" key="3">
    <source>
        <dbReference type="ARBA" id="ARBA00022679"/>
    </source>
</evidence>
<keyword evidence="13" id="KW-0325">Glycoprotein</keyword>
<dbReference type="InterPro" id="IPR001245">
    <property type="entry name" value="Ser-Thr/Tyr_kinase_cat_dom"/>
</dbReference>
<dbReference type="EMBL" id="CP144692">
    <property type="protein sequence ID" value="WVY96350.1"/>
    <property type="molecule type" value="Genomic_DNA"/>
</dbReference>
<dbReference type="Gene3D" id="3.30.430.20">
    <property type="entry name" value="Gnk2 domain, C-X8-C-X2-C motif"/>
    <property type="match status" value="1"/>
</dbReference>
<keyword evidence="20" id="KW-1185">Reference proteome</keyword>
<keyword evidence="8" id="KW-0418">Kinase</keyword>
<dbReference type="PROSITE" id="PS00107">
    <property type="entry name" value="PROTEIN_KINASE_ATP"/>
    <property type="match status" value="1"/>
</dbReference>
<dbReference type="Proteomes" id="UP001374535">
    <property type="component" value="Chromosome 9"/>
</dbReference>
<dbReference type="Gene3D" id="3.30.200.20">
    <property type="entry name" value="Phosphorylase Kinase, domain 1"/>
    <property type="match status" value="1"/>
</dbReference>
<keyword evidence="12" id="KW-0675">Receptor</keyword>
<evidence type="ECO:0000256" key="13">
    <source>
        <dbReference type="ARBA" id="ARBA00023180"/>
    </source>
</evidence>
<dbReference type="InterPro" id="IPR011009">
    <property type="entry name" value="Kinase-like_dom_sf"/>
</dbReference>
<evidence type="ECO:0000256" key="7">
    <source>
        <dbReference type="ARBA" id="ARBA00022741"/>
    </source>
</evidence>
<comment type="catalytic activity">
    <reaction evidence="15">
        <text>L-threonyl-[protein] + ATP = O-phospho-L-threonyl-[protein] + ADP + H(+)</text>
        <dbReference type="Rhea" id="RHEA:46608"/>
        <dbReference type="Rhea" id="RHEA-COMP:11060"/>
        <dbReference type="Rhea" id="RHEA-COMP:11605"/>
        <dbReference type="ChEBI" id="CHEBI:15378"/>
        <dbReference type="ChEBI" id="CHEBI:30013"/>
        <dbReference type="ChEBI" id="CHEBI:30616"/>
        <dbReference type="ChEBI" id="CHEBI:61977"/>
        <dbReference type="ChEBI" id="CHEBI:456216"/>
    </reaction>
</comment>
<evidence type="ECO:0000256" key="10">
    <source>
        <dbReference type="ARBA" id="ARBA00022989"/>
    </source>
</evidence>
<evidence type="ECO:0008006" key="21">
    <source>
        <dbReference type="Google" id="ProtNLM"/>
    </source>
</evidence>
<keyword evidence="6" id="KW-0677">Repeat</keyword>
<protein>
    <recommendedName>
        <fullName evidence="21">Cysteine-rich receptor-like protein kinase 10</fullName>
    </recommendedName>
</protein>
<evidence type="ECO:0000313" key="19">
    <source>
        <dbReference type="EMBL" id="WVY96350.1"/>
    </source>
</evidence>
<dbReference type="PANTHER" id="PTHR27002:SF729">
    <property type="entry name" value="CYSTEINE-RICH RECEPTOR-KINASE-LIKE PROTEIN"/>
    <property type="match status" value="1"/>
</dbReference>
<evidence type="ECO:0000256" key="15">
    <source>
        <dbReference type="ARBA" id="ARBA00047951"/>
    </source>
</evidence>
<evidence type="ECO:0000256" key="16">
    <source>
        <dbReference type="PROSITE-ProRule" id="PRU10141"/>
    </source>
</evidence>
<dbReference type="InterPro" id="IPR017441">
    <property type="entry name" value="Protein_kinase_ATP_BS"/>
</dbReference>
<evidence type="ECO:0000256" key="12">
    <source>
        <dbReference type="ARBA" id="ARBA00023170"/>
    </source>
</evidence>
<dbReference type="Gene3D" id="1.10.510.10">
    <property type="entry name" value="Transferase(Phosphotransferase) domain 1"/>
    <property type="match status" value="1"/>
</dbReference>
<accession>A0AAQ3MSI1</accession>
<evidence type="ECO:0000259" key="18">
    <source>
        <dbReference type="PROSITE" id="PS51473"/>
    </source>
</evidence>
<proteinExistence type="predicted"/>
<dbReference type="InterPro" id="IPR002902">
    <property type="entry name" value="GNK2"/>
</dbReference>
<dbReference type="PROSITE" id="PS00108">
    <property type="entry name" value="PROTEIN_KINASE_ST"/>
    <property type="match status" value="1"/>
</dbReference>
<dbReference type="GO" id="GO:0005524">
    <property type="term" value="F:ATP binding"/>
    <property type="evidence" value="ECO:0007669"/>
    <property type="project" value="UniProtKB-UniRule"/>
</dbReference>
<dbReference type="Pfam" id="PF07714">
    <property type="entry name" value="PK_Tyr_Ser-Thr"/>
    <property type="match status" value="1"/>
</dbReference>
<dbReference type="InterPro" id="IPR038408">
    <property type="entry name" value="GNK2_sf"/>
</dbReference>
<evidence type="ECO:0000259" key="17">
    <source>
        <dbReference type="PROSITE" id="PS50011"/>
    </source>
</evidence>
<name>A0AAQ3MSI1_VIGMU</name>
<evidence type="ECO:0000256" key="8">
    <source>
        <dbReference type="ARBA" id="ARBA00022777"/>
    </source>
</evidence>
<evidence type="ECO:0000313" key="20">
    <source>
        <dbReference type="Proteomes" id="UP001374535"/>
    </source>
</evidence>
<gene>
    <name evidence="19" type="ORF">V8G54_028501</name>
</gene>
<keyword evidence="7 16" id="KW-0547">Nucleotide-binding</keyword>
<evidence type="ECO:0000256" key="1">
    <source>
        <dbReference type="ARBA" id="ARBA00004167"/>
    </source>
</evidence>
<sequence>MLFHASESAAIYSAHFCTNETFYSSDTKFQSNLNTLLSSLVSNSSLPSNSGFLRTSVDDIDGRFLCRGDVNATVCHGCVAAAAANITRLCPNDTESYIWYDECTLIYSNSTFNNDDIVPGIPLNDEGSTVNSNQDHFNQLLLNLLNSLEGKALESSMGEKKFAAGAVSVTSAQTLQTQRVVVVRRAFEAQLQLFHRVATEAEEQGFCFPYVASDTNCIPFCTIPPCSFLLQQNYIDDCDDCYPDSYFGAVLVHRMLLVAKKAKRKALIIYVFQGLNSVPNFATTTTSRYLTEEESLHFDLATIEAATNSFSDEMKIGEGGFGAVYKGIFPNGEEIAVKRLSRTSLQGDREFKNEVLLIAQLQHKNLVRLLGFCMERTERILVYEFIQNSSLDHFLFDHEDHALLDWARRYKIIVGIVRGIQYLHEDSRLKVIHRDLKASNVLLDADMNPKISDFGMAKVFHGDQSQENTRTGRVVGTFGYMSPEYAMHGKFSEKSDVFSFGVLVLEILSGKKNTSYYRSHEDNDDLLSFAWKNWIDRTPFQILDPKLRGSYSRNEVQRCIHVALLCVQENPVERPSMATITLALNAYSVTLGLPRQPASFVRGRVTTERLRHQHDSDQSNSSSIPYSAADSLITEVYPR</sequence>
<keyword evidence="5" id="KW-0732">Signal</keyword>
<comment type="subcellular location">
    <subcellularLocation>
        <location evidence="1">Membrane</location>
        <topology evidence="1">Single-pass membrane protein</topology>
    </subcellularLocation>
</comment>
<keyword evidence="11" id="KW-0472">Membrane</keyword>
<dbReference type="CDD" id="cd14066">
    <property type="entry name" value="STKc_IRAK"/>
    <property type="match status" value="1"/>
</dbReference>
<dbReference type="SMART" id="SM00220">
    <property type="entry name" value="S_TKc"/>
    <property type="match status" value="1"/>
</dbReference>
<keyword evidence="10" id="KW-1133">Transmembrane helix</keyword>
<evidence type="ECO:0000256" key="9">
    <source>
        <dbReference type="ARBA" id="ARBA00022840"/>
    </source>
</evidence>
<dbReference type="SUPFAM" id="SSF56112">
    <property type="entry name" value="Protein kinase-like (PK-like)"/>
    <property type="match status" value="1"/>
</dbReference>
<feature type="binding site" evidence="16">
    <location>
        <position position="338"/>
    </location>
    <ligand>
        <name>ATP</name>
        <dbReference type="ChEBI" id="CHEBI:30616"/>
    </ligand>
</feature>
<organism evidence="19 20">
    <name type="scientific">Vigna mungo</name>
    <name type="common">Black gram</name>
    <name type="synonym">Phaseolus mungo</name>
    <dbReference type="NCBI Taxonomy" id="3915"/>
    <lineage>
        <taxon>Eukaryota</taxon>
        <taxon>Viridiplantae</taxon>
        <taxon>Streptophyta</taxon>
        <taxon>Embryophyta</taxon>
        <taxon>Tracheophyta</taxon>
        <taxon>Spermatophyta</taxon>
        <taxon>Magnoliopsida</taxon>
        <taxon>eudicotyledons</taxon>
        <taxon>Gunneridae</taxon>
        <taxon>Pentapetalae</taxon>
        <taxon>rosids</taxon>
        <taxon>fabids</taxon>
        <taxon>Fabales</taxon>
        <taxon>Fabaceae</taxon>
        <taxon>Papilionoideae</taxon>
        <taxon>50 kb inversion clade</taxon>
        <taxon>NPAAA clade</taxon>
        <taxon>indigoferoid/millettioid clade</taxon>
        <taxon>Phaseoleae</taxon>
        <taxon>Vigna</taxon>
    </lineage>
</organism>
<dbReference type="Pfam" id="PF01657">
    <property type="entry name" value="Stress-antifung"/>
    <property type="match status" value="1"/>
</dbReference>
<keyword evidence="2" id="KW-0723">Serine/threonine-protein kinase</keyword>
<dbReference type="PROSITE" id="PS51473">
    <property type="entry name" value="GNK2"/>
    <property type="match status" value="1"/>
</dbReference>
<evidence type="ECO:0000256" key="11">
    <source>
        <dbReference type="ARBA" id="ARBA00023136"/>
    </source>
</evidence>
<reference evidence="19 20" key="1">
    <citation type="journal article" date="2023" name="Life. Sci Alliance">
        <title>Evolutionary insights into 3D genome organization and epigenetic landscape of Vigna mungo.</title>
        <authorList>
            <person name="Junaid A."/>
            <person name="Singh B."/>
            <person name="Bhatia S."/>
        </authorList>
    </citation>
    <scope>NUCLEOTIDE SEQUENCE [LARGE SCALE GENOMIC DNA]</scope>
    <source>
        <strain evidence="19">Urdbean</strain>
    </source>
</reference>
<evidence type="ECO:0000256" key="2">
    <source>
        <dbReference type="ARBA" id="ARBA00022527"/>
    </source>
</evidence>
<dbReference type="PANTHER" id="PTHR27002">
    <property type="entry name" value="RECEPTOR-LIKE SERINE/THREONINE-PROTEIN KINASE SD1-8"/>
    <property type="match status" value="1"/>
</dbReference>
<feature type="domain" description="Protein kinase" evidence="17">
    <location>
        <begin position="310"/>
        <end position="588"/>
    </location>
</feature>
<keyword evidence="4" id="KW-0812">Transmembrane</keyword>
<dbReference type="InterPro" id="IPR008271">
    <property type="entry name" value="Ser/Thr_kinase_AS"/>
</dbReference>
<dbReference type="AlphaFoldDB" id="A0AAQ3MSI1"/>
<dbReference type="InterPro" id="IPR000719">
    <property type="entry name" value="Prot_kinase_dom"/>
</dbReference>
<dbReference type="FunFam" id="1.10.510.10:FF:000129">
    <property type="entry name" value="cysteine-rich receptor-like protein kinase 10"/>
    <property type="match status" value="1"/>
</dbReference>
<keyword evidence="3" id="KW-0808">Transferase</keyword>
<keyword evidence="9 16" id="KW-0067">ATP-binding</keyword>
<dbReference type="CDD" id="cd23509">
    <property type="entry name" value="Gnk2-like"/>
    <property type="match status" value="1"/>
</dbReference>
<dbReference type="GO" id="GO:0004674">
    <property type="term" value="F:protein serine/threonine kinase activity"/>
    <property type="evidence" value="ECO:0007669"/>
    <property type="project" value="UniProtKB-KW"/>
</dbReference>
<dbReference type="FunFam" id="3.30.200.20:FF:000142">
    <property type="entry name" value="Cysteine-rich receptor-like protein kinase 10"/>
    <property type="match status" value="1"/>
</dbReference>
<evidence type="ECO:0000256" key="14">
    <source>
        <dbReference type="ARBA" id="ARBA00047558"/>
    </source>
</evidence>
<evidence type="ECO:0000256" key="4">
    <source>
        <dbReference type="ARBA" id="ARBA00022692"/>
    </source>
</evidence>